<keyword evidence="3" id="KW-1185">Reference proteome</keyword>
<proteinExistence type="predicted"/>
<comment type="caution">
    <text evidence="2">The sequence shown here is derived from an EMBL/GenBank/DDBJ whole genome shotgun (WGS) entry which is preliminary data.</text>
</comment>
<feature type="region of interest" description="Disordered" evidence="1">
    <location>
        <begin position="47"/>
        <end position="81"/>
    </location>
</feature>
<protein>
    <submittedName>
        <fullName evidence="2">Uncharacterized protein</fullName>
    </submittedName>
</protein>
<sequence>MPSTHRVESIAKALRRKAQLQRWSKHRCNAGGEAVSSSMTAATTATAGVGTRLQAPPKLSEVASKSSSAAPPSAPSPQNVTSLLTSNQTLRHAYRHRDTAQTSPLQTRLVDFLRTSTGKAEAAELFFMVAGSDREALTPATFTQFTSALLKHHVATQMGAKAYETALADAVGVTDGRWSNVELAESRAFSLYQAQRLERYAVKGTCFEEKLGLTLEGADNAVMALTLHQLQKHASHALPPSVDLLEELMHLDVSWSSALKAYTYAKELTKFDPPAGMTTRLMGLMTGYKTNSLGSRPWKEALRLYEQLTQSGYDVPLDAHAAALDAVWRRGDAFAKPHQPLPPAEQAQMWQALVRIRENVKDAEVTGEAGCRFSEALIKAASAAGRWEVAVQLLSEMDVTQADTSSRLLVPTAESFLFAMAACNVAHNAAYANSLLKAFGALYTLRSAHPEALATYLQSLRHVVHLTGRIGSQVEALVLDGHGLDRPCSVACLQLLSSQRVHTKTEKWRLAQQLLRMYDSNPWPQQPQARQAELQSVFRCCHLIAAAASTTGGSSHGVDGCPLLPELERHLVVLFGADSPERRWLQDTEIYSLLTTHRWQHALAVFQRTVVQRPPAKVADLPIPLRQARQMLAHTLLKCGRAAHVPDEQFLLDEDRQDQHKASVHDYLAFAVRTVREVYAATADTMPRGVTGELLLLQSLHTTQPRDRQRLALEAMRELACGQASAVTPRIIDLVSQALSLTEEHAQGVLVEGSAQLRGKALQSSENHLGLRAPSLERRHL</sequence>
<accession>A0A0N0P7K6</accession>
<dbReference type="EMBL" id="LJSK01000037">
    <property type="protein sequence ID" value="KPI88886.1"/>
    <property type="molecule type" value="Genomic_DNA"/>
</dbReference>
<dbReference type="VEuPathDB" id="TriTrypDB:Lsey_0037_0170"/>
<evidence type="ECO:0000313" key="3">
    <source>
        <dbReference type="Proteomes" id="UP000038009"/>
    </source>
</evidence>
<name>A0A0N0P7K6_LEPSE</name>
<dbReference type="AlphaFoldDB" id="A0A0N0P7K6"/>
<dbReference type="OrthoDB" id="278199at2759"/>
<reference evidence="2 3" key="1">
    <citation type="journal article" date="2015" name="PLoS Pathog.">
        <title>Leptomonas seymouri: Adaptations to the Dixenous Life Cycle Analyzed by Genome Sequencing, Transcriptome Profiling and Co-infection with Leishmania donovani.</title>
        <authorList>
            <person name="Kraeva N."/>
            <person name="Butenko A."/>
            <person name="Hlavacova J."/>
            <person name="Kostygov A."/>
            <person name="Myskova J."/>
            <person name="Grybchuk D."/>
            <person name="Lestinova T."/>
            <person name="Votypka J."/>
            <person name="Volf P."/>
            <person name="Opperdoes F."/>
            <person name="Flegontov P."/>
            <person name="Lukes J."/>
            <person name="Yurchenko V."/>
        </authorList>
    </citation>
    <scope>NUCLEOTIDE SEQUENCE [LARGE SCALE GENOMIC DNA]</scope>
    <source>
        <strain evidence="2 3">ATCC 30220</strain>
    </source>
</reference>
<gene>
    <name evidence="2" type="ORF">ABL78_2003</name>
</gene>
<evidence type="ECO:0000313" key="2">
    <source>
        <dbReference type="EMBL" id="KPI88886.1"/>
    </source>
</evidence>
<dbReference type="OMA" id="YDSNPWP"/>
<organism evidence="2 3">
    <name type="scientific">Leptomonas seymouri</name>
    <dbReference type="NCBI Taxonomy" id="5684"/>
    <lineage>
        <taxon>Eukaryota</taxon>
        <taxon>Discoba</taxon>
        <taxon>Euglenozoa</taxon>
        <taxon>Kinetoplastea</taxon>
        <taxon>Metakinetoplastina</taxon>
        <taxon>Trypanosomatida</taxon>
        <taxon>Trypanosomatidae</taxon>
        <taxon>Leishmaniinae</taxon>
        <taxon>Leptomonas</taxon>
    </lineage>
</organism>
<evidence type="ECO:0000256" key="1">
    <source>
        <dbReference type="SAM" id="MobiDB-lite"/>
    </source>
</evidence>
<dbReference type="Proteomes" id="UP000038009">
    <property type="component" value="Unassembled WGS sequence"/>
</dbReference>